<keyword evidence="3" id="KW-1185">Reference proteome</keyword>
<dbReference type="OrthoDB" id="1848700at2759"/>
<accession>A0A371HIS9</accession>
<comment type="caution">
    <text evidence="2">The sequence shown here is derived from an EMBL/GenBank/DDBJ whole genome shotgun (WGS) entry which is preliminary data.</text>
</comment>
<dbReference type="InterPro" id="IPR001810">
    <property type="entry name" value="F-box_dom"/>
</dbReference>
<dbReference type="EMBL" id="QJKJ01002475">
    <property type="protein sequence ID" value="RDY02706.1"/>
    <property type="molecule type" value="Genomic_DNA"/>
</dbReference>
<proteinExistence type="predicted"/>
<evidence type="ECO:0000259" key="1">
    <source>
        <dbReference type="PROSITE" id="PS50181"/>
    </source>
</evidence>
<dbReference type="PROSITE" id="PS50181">
    <property type="entry name" value="FBOX"/>
    <property type="match status" value="1"/>
</dbReference>
<gene>
    <name evidence="2" type="ORF">CR513_13800</name>
</gene>
<dbReference type="InterPro" id="IPR053781">
    <property type="entry name" value="F-box_AtFBL13-like"/>
</dbReference>
<dbReference type="PANTHER" id="PTHR32212:SF267">
    <property type="entry name" value="F-BOX_RNI_FBD-LIKE DOMAIN PROTEIN"/>
    <property type="match status" value="1"/>
</dbReference>
<dbReference type="Proteomes" id="UP000257109">
    <property type="component" value="Unassembled WGS sequence"/>
</dbReference>
<dbReference type="STRING" id="157652.A0A371HIS9"/>
<sequence>MCYLLNFEINGLFLLRIENSQVTRFLKNASVEGKETEGMLVVKTKEGESERNDERDRISELPMSVLLYIMNFMNTKDAVQTCVLSKHWKELWKSLTTLSFNSLSFRKHAKFNNFVSGILSSRDHSVSVLNLDFALCMPTDLEFVNFNRVMEYALLHNCQNLTIDFSIKFFGSDLPLVCLTRKFIGPYWKLPKSLQIPALKTLNLVNIRFASSNNDCAEPFSTCNLLNTLVLKNCTLDRDVKVLCISNSNLSSFKLHDSFRQKPYNIVLSTPNLRSLTITDSCCRCRQLSSTCNLSFLEEVNIEVIFNEYSSSILSWLPLFSNIKKMTLSMDILKFISDVLSHSHSTKTQPPSFVRLESLKVTMNQWRGSYYEELNTVAQFLLQNSPLTTVDVI</sequence>
<dbReference type="Gene3D" id="1.20.1280.50">
    <property type="match status" value="1"/>
</dbReference>
<feature type="non-terminal residue" evidence="2">
    <location>
        <position position="1"/>
    </location>
</feature>
<dbReference type="Pfam" id="PF00646">
    <property type="entry name" value="F-box"/>
    <property type="match status" value="1"/>
</dbReference>
<dbReference type="SUPFAM" id="SSF81383">
    <property type="entry name" value="F-box domain"/>
    <property type="match status" value="1"/>
</dbReference>
<dbReference type="CDD" id="cd22160">
    <property type="entry name" value="F-box_AtFBL13-like"/>
    <property type="match status" value="1"/>
</dbReference>
<evidence type="ECO:0000313" key="2">
    <source>
        <dbReference type="EMBL" id="RDY02706.1"/>
    </source>
</evidence>
<dbReference type="PANTHER" id="PTHR32212">
    <property type="entry name" value="CYCLIN-LIKE F-BOX"/>
    <property type="match status" value="1"/>
</dbReference>
<name>A0A371HIS9_MUCPR</name>
<dbReference type="AlphaFoldDB" id="A0A371HIS9"/>
<dbReference type="SUPFAM" id="SSF52047">
    <property type="entry name" value="RNI-like"/>
    <property type="match status" value="1"/>
</dbReference>
<organism evidence="2 3">
    <name type="scientific">Mucuna pruriens</name>
    <name type="common">Velvet bean</name>
    <name type="synonym">Dolichos pruriens</name>
    <dbReference type="NCBI Taxonomy" id="157652"/>
    <lineage>
        <taxon>Eukaryota</taxon>
        <taxon>Viridiplantae</taxon>
        <taxon>Streptophyta</taxon>
        <taxon>Embryophyta</taxon>
        <taxon>Tracheophyta</taxon>
        <taxon>Spermatophyta</taxon>
        <taxon>Magnoliopsida</taxon>
        <taxon>eudicotyledons</taxon>
        <taxon>Gunneridae</taxon>
        <taxon>Pentapetalae</taxon>
        <taxon>rosids</taxon>
        <taxon>fabids</taxon>
        <taxon>Fabales</taxon>
        <taxon>Fabaceae</taxon>
        <taxon>Papilionoideae</taxon>
        <taxon>50 kb inversion clade</taxon>
        <taxon>NPAAA clade</taxon>
        <taxon>indigoferoid/millettioid clade</taxon>
        <taxon>Phaseoleae</taxon>
        <taxon>Mucuna</taxon>
    </lineage>
</organism>
<protein>
    <submittedName>
        <fullName evidence="2">FBD-associated F-box protein</fullName>
    </submittedName>
</protein>
<dbReference type="InterPro" id="IPR036047">
    <property type="entry name" value="F-box-like_dom_sf"/>
</dbReference>
<reference evidence="2" key="1">
    <citation type="submission" date="2018-05" db="EMBL/GenBank/DDBJ databases">
        <title>Draft genome of Mucuna pruriens seed.</title>
        <authorList>
            <person name="Nnadi N.E."/>
            <person name="Vos R."/>
            <person name="Hasami M.H."/>
            <person name="Devisetty U.K."/>
            <person name="Aguiy J.C."/>
        </authorList>
    </citation>
    <scope>NUCLEOTIDE SEQUENCE [LARGE SCALE GENOMIC DNA]</scope>
    <source>
        <strain evidence="2">JCA_2017</strain>
    </source>
</reference>
<evidence type="ECO:0000313" key="3">
    <source>
        <dbReference type="Proteomes" id="UP000257109"/>
    </source>
</evidence>
<feature type="domain" description="F-box" evidence="1">
    <location>
        <begin position="55"/>
        <end position="103"/>
    </location>
</feature>